<feature type="transmembrane region" description="Helical" evidence="5">
    <location>
        <begin position="44"/>
        <end position="76"/>
    </location>
</feature>
<protein>
    <submittedName>
        <fullName evidence="7">O-antigen ligase family protein</fullName>
    </submittedName>
</protein>
<keyword evidence="3 5" id="KW-1133">Transmembrane helix</keyword>
<dbReference type="PANTHER" id="PTHR37422:SF13">
    <property type="entry name" value="LIPOPOLYSACCHARIDE BIOSYNTHESIS PROTEIN PA4999-RELATED"/>
    <property type="match status" value="1"/>
</dbReference>
<feature type="transmembrane region" description="Helical" evidence="5">
    <location>
        <begin position="219"/>
        <end position="243"/>
    </location>
</feature>
<dbReference type="Pfam" id="PF04932">
    <property type="entry name" value="Wzy_C"/>
    <property type="match status" value="1"/>
</dbReference>
<dbReference type="EMBL" id="JAKIKT010000003">
    <property type="protein sequence ID" value="MCL2914039.1"/>
    <property type="molecule type" value="Genomic_DNA"/>
</dbReference>
<proteinExistence type="predicted"/>
<evidence type="ECO:0000256" key="2">
    <source>
        <dbReference type="ARBA" id="ARBA00022692"/>
    </source>
</evidence>
<feature type="transmembrane region" description="Helical" evidence="5">
    <location>
        <begin position="88"/>
        <end position="106"/>
    </location>
</feature>
<dbReference type="RefSeq" id="WP_249248768.1">
    <property type="nucleotide sequence ID" value="NZ_JAKIKT010000003.1"/>
</dbReference>
<sequence>MRLVLQVKNQFNSLFPDVPSPTVLLMVVVSVSLAWYLVPHPLVAIVIGLAPLALLYVIKEPFLMVLLFVIFSFFRIHEVFPVLYPMKVPLMLSIASLLTLFWHLALSQSIKLYWSPCLTVLSIFVGLVIIGVVLAENRSLAITFFKATYWKIILMTFAVTYLTRTPRDFSLCNLLIGISGILVALVAISNKINGIGMVEGTRVTIGRAFGSMLGDPNDLALVLMFPASFALSMMITAGLPKLFRILGAIGMPLSFYAIIATQSRGGLLGVMAIVGVLVYRKMKSKALFFTLATAGAAILYAVAGISDRASGGSAEEGIDASAMGRLYAWQAAYRMAFENPLTGVGINNFYANYYFYSDHWDGLNHAVHSTWFGVLAETGILGLLVFLAFVGLSIHTARATLEKIETNRDKLPAVFYSSAQALLAGFAGTIVSGTFLTQGFNWPIYLLAGLVVALAQATKLQLDSVSTSG</sequence>
<reference evidence="7 8" key="1">
    <citation type="submission" date="2022-01" db="EMBL/GenBank/DDBJ databases">
        <title>Whole genome-based taxonomy of the Shewanellaceae.</title>
        <authorList>
            <person name="Martin-Rodriguez A.J."/>
        </authorList>
    </citation>
    <scope>NUCLEOTIDE SEQUENCE [LARGE SCALE GENOMIC DNA]</scope>
    <source>
        <strain evidence="7 8">DSM 21332</strain>
    </source>
</reference>
<comment type="caution">
    <text evidence="7">The sequence shown here is derived from an EMBL/GenBank/DDBJ whole genome shotgun (WGS) entry which is preliminary data.</text>
</comment>
<feature type="transmembrane region" description="Helical" evidence="5">
    <location>
        <begin position="147"/>
        <end position="163"/>
    </location>
</feature>
<evidence type="ECO:0000259" key="6">
    <source>
        <dbReference type="Pfam" id="PF04932"/>
    </source>
</evidence>
<evidence type="ECO:0000313" key="8">
    <source>
        <dbReference type="Proteomes" id="UP001202831"/>
    </source>
</evidence>
<keyword evidence="7" id="KW-0436">Ligase</keyword>
<feature type="transmembrane region" description="Helical" evidence="5">
    <location>
        <begin position="413"/>
        <end position="436"/>
    </location>
</feature>
<feature type="transmembrane region" description="Helical" evidence="5">
    <location>
        <begin position="286"/>
        <end position="305"/>
    </location>
</feature>
<evidence type="ECO:0000256" key="1">
    <source>
        <dbReference type="ARBA" id="ARBA00004141"/>
    </source>
</evidence>
<feature type="transmembrane region" description="Helical" evidence="5">
    <location>
        <begin position="169"/>
        <end position="188"/>
    </location>
</feature>
<keyword evidence="8" id="KW-1185">Reference proteome</keyword>
<comment type="subcellular location">
    <subcellularLocation>
        <location evidence="1">Membrane</location>
        <topology evidence="1">Multi-pass membrane protein</topology>
    </subcellularLocation>
</comment>
<dbReference type="InterPro" id="IPR007016">
    <property type="entry name" value="O-antigen_ligase-rel_domated"/>
</dbReference>
<evidence type="ECO:0000256" key="3">
    <source>
        <dbReference type="ARBA" id="ARBA00022989"/>
    </source>
</evidence>
<dbReference type="GO" id="GO:0016874">
    <property type="term" value="F:ligase activity"/>
    <property type="evidence" value="ECO:0007669"/>
    <property type="project" value="UniProtKB-KW"/>
</dbReference>
<feature type="transmembrane region" description="Helical" evidence="5">
    <location>
        <begin position="370"/>
        <end position="392"/>
    </location>
</feature>
<evidence type="ECO:0000256" key="5">
    <source>
        <dbReference type="SAM" id="Phobius"/>
    </source>
</evidence>
<keyword evidence="2 5" id="KW-0812">Transmembrane</keyword>
<dbReference type="Proteomes" id="UP001202831">
    <property type="component" value="Unassembled WGS sequence"/>
</dbReference>
<gene>
    <name evidence="7" type="ORF">L2725_09585</name>
</gene>
<accession>A0ABT0N6J4</accession>
<evidence type="ECO:0000256" key="4">
    <source>
        <dbReference type="ARBA" id="ARBA00023136"/>
    </source>
</evidence>
<feature type="transmembrane region" description="Helical" evidence="5">
    <location>
        <begin position="255"/>
        <end position="279"/>
    </location>
</feature>
<organism evidence="7 8">
    <name type="scientific">Shewanella corallii</name>
    <dbReference type="NCBI Taxonomy" id="560080"/>
    <lineage>
        <taxon>Bacteria</taxon>
        <taxon>Pseudomonadati</taxon>
        <taxon>Pseudomonadota</taxon>
        <taxon>Gammaproteobacteria</taxon>
        <taxon>Alteromonadales</taxon>
        <taxon>Shewanellaceae</taxon>
        <taxon>Shewanella</taxon>
    </lineage>
</organism>
<feature type="transmembrane region" description="Helical" evidence="5">
    <location>
        <begin position="21"/>
        <end position="38"/>
    </location>
</feature>
<feature type="domain" description="O-antigen ligase-related" evidence="6">
    <location>
        <begin position="253"/>
        <end position="387"/>
    </location>
</feature>
<keyword evidence="4 5" id="KW-0472">Membrane</keyword>
<name>A0ABT0N6J4_9GAMM</name>
<feature type="transmembrane region" description="Helical" evidence="5">
    <location>
        <begin position="112"/>
        <end position="135"/>
    </location>
</feature>
<dbReference type="InterPro" id="IPR051533">
    <property type="entry name" value="WaaL-like"/>
</dbReference>
<dbReference type="PANTHER" id="PTHR37422">
    <property type="entry name" value="TEICHURONIC ACID BIOSYNTHESIS PROTEIN TUAE"/>
    <property type="match status" value="1"/>
</dbReference>
<evidence type="ECO:0000313" key="7">
    <source>
        <dbReference type="EMBL" id="MCL2914039.1"/>
    </source>
</evidence>